<dbReference type="InterPro" id="IPR051207">
    <property type="entry name" value="ComplexI_NDUFA9_subunit"/>
</dbReference>
<feature type="domain" description="NAD(P)-binding" evidence="1">
    <location>
        <begin position="36"/>
        <end position="140"/>
    </location>
</feature>
<evidence type="ECO:0000313" key="3">
    <source>
        <dbReference type="Proteomes" id="UP000182652"/>
    </source>
</evidence>
<dbReference type="InterPro" id="IPR016040">
    <property type="entry name" value="NAD(P)-bd_dom"/>
</dbReference>
<dbReference type="PANTHER" id="PTHR12126:SF11">
    <property type="entry name" value="NADH DEHYDROGENASE [UBIQUINONE] 1 ALPHA SUBCOMPLEX SUBUNIT 9, MITOCHONDRIAL"/>
    <property type="match status" value="1"/>
</dbReference>
<dbReference type="EMBL" id="FNSN01000003">
    <property type="protein sequence ID" value="SEB48729.1"/>
    <property type="molecule type" value="Genomic_DNA"/>
</dbReference>
<dbReference type="GO" id="GO:0044877">
    <property type="term" value="F:protein-containing complex binding"/>
    <property type="evidence" value="ECO:0007669"/>
    <property type="project" value="TreeGrafter"/>
</dbReference>
<organism evidence="2 3">
    <name type="scientific">Arthrobacter woluwensis</name>
    <dbReference type="NCBI Taxonomy" id="156980"/>
    <lineage>
        <taxon>Bacteria</taxon>
        <taxon>Bacillati</taxon>
        <taxon>Actinomycetota</taxon>
        <taxon>Actinomycetes</taxon>
        <taxon>Micrococcales</taxon>
        <taxon>Micrococcaceae</taxon>
        <taxon>Arthrobacter</taxon>
    </lineage>
</organism>
<gene>
    <name evidence="2" type="ORF">SAMN04489745_0333</name>
</gene>
<evidence type="ECO:0000313" key="2">
    <source>
        <dbReference type="EMBL" id="SEB48729.1"/>
    </source>
</evidence>
<dbReference type="STRING" id="156980.SAMN04489745_0333"/>
<protein>
    <submittedName>
        <fullName evidence="2">Uncharacterized conserved protein YbjT, contains NAD(P)-binding and DUF2867 domains</fullName>
    </submittedName>
</protein>
<dbReference type="Proteomes" id="UP000182652">
    <property type="component" value="Unassembled WGS sequence"/>
</dbReference>
<dbReference type="AlphaFoldDB" id="A0A1H4JQY3"/>
<dbReference type="InterPro" id="IPR036291">
    <property type="entry name" value="NAD(P)-bd_dom_sf"/>
</dbReference>
<dbReference type="SUPFAM" id="SSF51735">
    <property type="entry name" value="NAD(P)-binding Rossmann-fold domains"/>
    <property type="match status" value="1"/>
</dbReference>
<name>A0A1H4JQY3_9MICC</name>
<accession>A0A1H4JQY3</accession>
<dbReference type="Gene3D" id="3.40.50.720">
    <property type="entry name" value="NAD(P)-binding Rossmann-like Domain"/>
    <property type="match status" value="1"/>
</dbReference>
<sequence>MRIAIAGGGGTVGERVTRAVRKRGHEAVVLSRTAGVDVRDPGAVRRALEGVDAVVDVLNISTLNTDRATEFFTAATTALLDAERTAGVGHHVALSIVGVDRAPHGYYAAKLAQERLVESGGVPWSIQRATQFHDFARQMYDGARLGPLHLAPRGRVQPVGAEEVAHRLVDLAEAGPAGRVADLAGPQEESLDRMVRAYARAQGAGGWIPAISLPGGLGRAQRDGLLLPGPEAILGRQTFDAWLSGSDPD</sequence>
<proteinExistence type="predicted"/>
<keyword evidence="3" id="KW-1185">Reference proteome</keyword>
<dbReference type="Pfam" id="PF13460">
    <property type="entry name" value="NAD_binding_10"/>
    <property type="match status" value="1"/>
</dbReference>
<reference evidence="2 3" key="1">
    <citation type="submission" date="2016-10" db="EMBL/GenBank/DDBJ databases">
        <authorList>
            <person name="de Groot N.N."/>
        </authorList>
    </citation>
    <scope>NUCLEOTIDE SEQUENCE [LARGE SCALE GENOMIC DNA]</scope>
    <source>
        <strain evidence="2 3">DSM 10495</strain>
    </source>
</reference>
<evidence type="ECO:0000259" key="1">
    <source>
        <dbReference type="Pfam" id="PF13460"/>
    </source>
</evidence>
<dbReference type="PANTHER" id="PTHR12126">
    <property type="entry name" value="NADH-UBIQUINONE OXIDOREDUCTASE 39 KDA SUBUNIT-RELATED"/>
    <property type="match status" value="1"/>
</dbReference>
<dbReference type="RefSeq" id="WP_066213201.1">
    <property type="nucleotide sequence ID" value="NZ_FNSN01000003.1"/>
</dbReference>